<evidence type="ECO:0000256" key="9">
    <source>
        <dbReference type="ARBA" id="ARBA00023303"/>
    </source>
</evidence>
<dbReference type="Gene3D" id="1.10.287.70">
    <property type="match status" value="1"/>
</dbReference>
<dbReference type="SUPFAM" id="SSF53850">
    <property type="entry name" value="Periplasmic binding protein-like II"/>
    <property type="match status" value="1"/>
</dbReference>
<organism evidence="14 15">
    <name type="scientific">Mariniflexile ostreae</name>
    <dbReference type="NCBI Taxonomy" id="1520892"/>
    <lineage>
        <taxon>Bacteria</taxon>
        <taxon>Pseudomonadati</taxon>
        <taxon>Bacteroidota</taxon>
        <taxon>Flavobacteriia</taxon>
        <taxon>Flavobacteriales</taxon>
        <taxon>Flavobacteriaceae</taxon>
        <taxon>Mariniflexile</taxon>
    </lineage>
</organism>
<keyword evidence="11" id="KW-0732">Signal</keyword>
<feature type="transmembrane region" description="Helical" evidence="10">
    <location>
        <begin position="175"/>
        <end position="196"/>
    </location>
</feature>
<dbReference type="Pfam" id="PF00497">
    <property type="entry name" value="SBP_bac_3"/>
    <property type="match status" value="1"/>
</dbReference>
<evidence type="ECO:0000256" key="4">
    <source>
        <dbReference type="ARBA" id="ARBA00022989"/>
    </source>
</evidence>
<evidence type="ECO:0000256" key="5">
    <source>
        <dbReference type="ARBA" id="ARBA00023065"/>
    </source>
</evidence>
<dbReference type="RefSeq" id="WP_379859326.1">
    <property type="nucleotide sequence ID" value="NZ_JBHMFC010000001.1"/>
</dbReference>
<dbReference type="EMBL" id="JBHMFC010000001">
    <property type="protein sequence ID" value="MFB9055138.1"/>
    <property type="molecule type" value="Genomic_DNA"/>
</dbReference>
<evidence type="ECO:0000313" key="14">
    <source>
        <dbReference type="EMBL" id="MFB9055138.1"/>
    </source>
</evidence>
<evidence type="ECO:0000256" key="6">
    <source>
        <dbReference type="ARBA" id="ARBA00023136"/>
    </source>
</evidence>
<feature type="transmembrane region" description="Helical" evidence="10">
    <location>
        <begin position="142"/>
        <end position="163"/>
    </location>
</feature>
<evidence type="ECO:0000256" key="10">
    <source>
        <dbReference type="SAM" id="Phobius"/>
    </source>
</evidence>
<dbReference type="PRINTS" id="PR00169">
    <property type="entry name" value="KCHANNEL"/>
</dbReference>
<name>A0ABV5F6R5_9FLAO</name>
<keyword evidence="6 10" id="KW-0472">Membrane</keyword>
<feature type="domain" description="Ionotropic glutamate receptor C-terminal" evidence="13">
    <location>
        <begin position="35"/>
        <end position="361"/>
    </location>
</feature>
<feature type="transmembrane region" description="Helical" evidence="10">
    <location>
        <begin position="208"/>
        <end position="229"/>
    </location>
</feature>
<dbReference type="SUPFAM" id="SSF81324">
    <property type="entry name" value="Voltage-gated potassium channels"/>
    <property type="match status" value="1"/>
</dbReference>
<feature type="domain" description="Solute-binding protein family 3/N-terminal" evidence="12">
    <location>
        <begin position="35"/>
        <end position="362"/>
    </location>
</feature>
<keyword evidence="4 10" id="KW-1133">Transmembrane helix</keyword>
<evidence type="ECO:0000256" key="8">
    <source>
        <dbReference type="ARBA" id="ARBA00023180"/>
    </source>
</evidence>
<feature type="chain" id="PRO_5046987564" evidence="11">
    <location>
        <begin position="25"/>
        <end position="363"/>
    </location>
</feature>
<accession>A0ABV5F6R5</accession>
<evidence type="ECO:0000259" key="13">
    <source>
        <dbReference type="SMART" id="SM00079"/>
    </source>
</evidence>
<dbReference type="SMART" id="SM00062">
    <property type="entry name" value="PBPb"/>
    <property type="match status" value="1"/>
</dbReference>
<evidence type="ECO:0000256" key="1">
    <source>
        <dbReference type="ARBA" id="ARBA00004141"/>
    </source>
</evidence>
<comment type="caution">
    <text evidence="14">The sequence shown here is derived from an EMBL/GenBank/DDBJ whole genome shotgun (WGS) entry which is preliminary data.</text>
</comment>
<feature type="signal peptide" evidence="11">
    <location>
        <begin position="1"/>
        <end position="24"/>
    </location>
</feature>
<dbReference type="SMART" id="SM00079">
    <property type="entry name" value="PBPe"/>
    <property type="match status" value="1"/>
</dbReference>
<dbReference type="InterPro" id="IPR015683">
    <property type="entry name" value="Ionotropic_Glu_rcpt"/>
</dbReference>
<keyword evidence="9" id="KW-0407">Ion channel</keyword>
<dbReference type="PANTHER" id="PTHR18966">
    <property type="entry name" value="IONOTROPIC GLUTAMATE RECEPTOR"/>
    <property type="match status" value="1"/>
</dbReference>
<gene>
    <name evidence="14" type="ORF">ACFFU9_00135</name>
</gene>
<keyword evidence="3 10" id="KW-0812">Transmembrane</keyword>
<evidence type="ECO:0000256" key="7">
    <source>
        <dbReference type="ARBA" id="ARBA00023170"/>
    </source>
</evidence>
<comment type="subcellular location">
    <subcellularLocation>
        <location evidence="1">Membrane</location>
        <topology evidence="1">Multi-pass membrane protein</topology>
    </subcellularLocation>
</comment>
<keyword evidence="5" id="KW-0406">Ion transport</keyword>
<keyword evidence="8" id="KW-0325">Glycoprotein</keyword>
<evidence type="ECO:0000313" key="15">
    <source>
        <dbReference type="Proteomes" id="UP001589585"/>
    </source>
</evidence>
<dbReference type="Pfam" id="PF00060">
    <property type="entry name" value="Lig_chan"/>
    <property type="match status" value="1"/>
</dbReference>
<sequence>MRINSVKKIVLYTLLVFSTLSAYAQVKVSDTLAKTLLVGVAGNEPFVFNENQAGIAVEIWDNIAEKKDWDFEYVPFENVDEALRALSKGELDLVVGPISITAKRLETMRFSQPFYNSSISIISRIENQSIWQKVKPLFSFKLIMAVAIFLIILAIVGTLLWLAERKQSPEQFSEDPLNGIGTGMWLAIVTMSTTGYGDKAPVTVLGRIIAGSWMIISIIFATSMVAGIASTLTLSSLDSTTISNIEQLSGRKVATISGSPSEAFLNKSKIKEVGLSDLDEAIADLESKNVEAVVYDRPQLLYFIKNNKSKNLYISKAEYYKQGYGFAFSIHSGLISEVNRTLLELAENQELEEIIHSYIQKDE</sequence>
<evidence type="ECO:0000256" key="2">
    <source>
        <dbReference type="ARBA" id="ARBA00022448"/>
    </source>
</evidence>
<keyword evidence="15" id="KW-1185">Reference proteome</keyword>
<evidence type="ECO:0000256" key="3">
    <source>
        <dbReference type="ARBA" id="ARBA00022692"/>
    </source>
</evidence>
<proteinExistence type="predicted"/>
<evidence type="ECO:0000256" key="11">
    <source>
        <dbReference type="SAM" id="SignalP"/>
    </source>
</evidence>
<evidence type="ECO:0000259" key="12">
    <source>
        <dbReference type="SMART" id="SM00062"/>
    </source>
</evidence>
<keyword evidence="7" id="KW-0675">Receptor</keyword>
<dbReference type="InterPro" id="IPR001320">
    <property type="entry name" value="Iontro_rcpt_C"/>
</dbReference>
<dbReference type="Gene3D" id="3.40.190.10">
    <property type="entry name" value="Periplasmic binding protein-like II"/>
    <property type="match status" value="2"/>
</dbReference>
<reference evidence="14 15" key="1">
    <citation type="submission" date="2024-09" db="EMBL/GenBank/DDBJ databases">
        <authorList>
            <person name="Sun Q."/>
            <person name="Mori K."/>
        </authorList>
    </citation>
    <scope>NUCLEOTIDE SEQUENCE [LARGE SCALE GENOMIC DNA]</scope>
    <source>
        <strain evidence="14 15">CECT 8622</strain>
    </source>
</reference>
<protein>
    <submittedName>
        <fullName evidence="14">Transporter substrate-binding domain-containing protein</fullName>
    </submittedName>
</protein>
<dbReference type="Proteomes" id="UP001589585">
    <property type="component" value="Unassembled WGS sequence"/>
</dbReference>
<keyword evidence="2" id="KW-0813">Transport</keyword>
<dbReference type="InterPro" id="IPR001638">
    <property type="entry name" value="Solute-binding_3/MltF_N"/>
</dbReference>